<comment type="similarity">
    <text evidence="6">Belongs to the ThrE exporter (TC 2.A.79) family.</text>
</comment>
<comment type="caution">
    <text evidence="9">The sequence shown here is derived from an EMBL/GenBank/DDBJ whole genome shotgun (WGS) entry which is preliminary data.</text>
</comment>
<dbReference type="EMBL" id="WJND01000001">
    <property type="protein sequence ID" value="MRG88464.1"/>
    <property type="molecule type" value="Genomic_DNA"/>
</dbReference>
<evidence type="ECO:0000313" key="10">
    <source>
        <dbReference type="EMBL" id="MRG88464.1"/>
    </source>
</evidence>
<keyword evidence="4 7" id="KW-1133">Transmembrane helix</keyword>
<evidence type="ECO:0000259" key="8">
    <source>
        <dbReference type="Pfam" id="PF06738"/>
    </source>
</evidence>
<evidence type="ECO:0000256" key="3">
    <source>
        <dbReference type="ARBA" id="ARBA00022692"/>
    </source>
</evidence>
<dbReference type="AlphaFoldDB" id="A0A073JQK2"/>
<feature type="transmembrane region" description="Helical" evidence="7">
    <location>
        <begin position="168"/>
        <end position="191"/>
    </location>
</feature>
<dbReference type="GO" id="GO:0022857">
    <property type="term" value="F:transmembrane transporter activity"/>
    <property type="evidence" value="ECO:0007669"/>
    <property type="project" value="InterPro"/>
</dbReference>
<evidence type="ECO:0000313" key="9">
    <source>
        <dbReference type="EMBL" id="KEK15897.1"/>
    </source>
</evidence>
<reference evidence="11 13" key="2">
    <citation type="journal article" date="2018" name="J Appl Environ Microbiol">
        <title>The gut symbionts Lactobacillus reuteri R2lc and 2010 encode a polyketide synthase cluster that activates the mammalian aryl-hydrocarbon receptor.</title>
        <authorList>
            <person name="Ozcam M."/>
            <person name="Roos S."/>
            <person name="Van Pijkeren J.P."/>
        </authorList>
    </citation>
    <scope>NUCLEOTIDE SEQUENCE [LARGE SCALE GENOMIC DNA]</scope>
    <source>
        <strain evidence="11 13">R2lc</strain>
    </source>
</reference>
<keyword evidence="2" id="KW-1003">Cell membrane</keyword>
<dbReference type="InterPro" id="IPR010619">
    <property type="entry name" value="ThrE-like_N"/>
</dbReference>
<keyword evidence="3 7" id="KW-0812">Transmembrane</keyword>
<dbReference type="PANTHER" id="PTHR34390">
    <property type="entry name" value="UPF0442 PROTEIN YJJB-RELATED"/>
    <property type="match status" value="1"/>
</dbReference>
<dbReference type="GO" id="GO:0015744">
    <property type="term" value="P:succinate transport"/>
    <property type="evidence" value="ECO:0007669"/>
    <property type="project" value="TreeGrafter"/>
</dbReference>
<dbReference type="PATRIC" id="fig|1598.90.peg.617"/>
<dbReference type="RefSeq" id="WP_035168577.1">
    <property type="nucleotide sequence ID" value="NZ_PTLS01000022.1"/>
</dbReference>
<feature type="transmembrane region" description="Helical" evidence="7">
    <location>
        <begin position="119"/>
        <end position="138"/>
    </location>
</feature>
<feature type="transmembrane region" description="Helical" evidence="7">
    <location>
        <begin position="144"/>
        <end position="161"/>
    </location>
</feature>
<dbReference type="Proteomes" id="UP000276940">
    <property type="component" value="Unassembled WGS sequence"/>
</dbReference>
<evidence type="ECO:0000256" key="6">
    <source>
        <dbReference type="ARBA" id="ARBA00034125"/>
    </source>
</evidence>
<dbReference type="InterPro" id="IPR050539">
    <property type="entry name" value="ThrE_Dicarb/AminoAcid_Exp"/>
</dbReference>
<sequence>MLTKRRQALALKTCLLAGRLLIENGSNMERVNDTLSRMAKSAGLHDFQAFTTVTGIVVGTINDPHAQVITIRHRKNNLSKIAEVNEVSRELARRKIDVPQAFAKLKKIDRQKMPNWQNWYESFAAAILSGALMIVFTGNVSDSWAGFLAGGIGYAAFSYLLRKFKIQYLGEFCSSLIIGILAVIFVKMHLANNINDIIIGAVMPLVPGVPLTNAARDLVSGNLISGPTRGIEAILTAVSIGSAIVIVLHFN</sequence>
<evidence type="ECO:0000313" key="12">
    <source>
        <dbReference type="Proteomes" id="UP000027731"/>
    </source>
</evidence>
<keyword evidence="5 7" id="KW-0472">Membrane</keyword>
<evidence type="ECO:0000256" key="4">
    <source>
        <dbReference type="ARBA" id="ARBA00022989"/>
    </source>
</evidence>
<evidence type="ECO:0000313" key="14">
    <source>
        <dbReference type="Proteomes" id="UP000460207"/>
    </source>
</evidence>
<reference evidence="9 12" key="1">
    <citation type="submission" date="2014-06" db="EMBL/GenBank/DDBJ databases">
        <title>Genetic determinant of reutericyclin biosynthesis of Lactobacillus reuteri.</title>
        <authorList>
            <person name="Lin X."/>
            <person name="Duar R."/>
            <person name="Walter J."/>
            <person name="Gaenzle M."/>
        </authorList>
    </citation>
    <scope>NUCLEOTIDE SEQUENCE [LARGE SCALE GENOMIC DNA]</scope>
    <source>
        <strain evidence="9 12">LTH2584</strain>
    </source>
</reference>
<evidence type="ECO:0000313" key="11">
    <source>
        <dbReference type="EMBL" id="RMX25743.1"/>
    </source>
</evidence>
<organism evidence="9 12">
    <name type="scientific">Limosilactobacillus reuteri</name>
    <name type="common">Lactobacillus reuteri</name>
    <dbReference type="NCBI Taxonomy" id="1598"/>
    <lineage>
        <taxon>Bacteria</taxon>
        <taxon>Bacillati</taxon>
        <taxon>Bacillota</taxon>
        <taxon>Bacilli</taxon>
        <taxon>Lactobacillales</taxon>
        <taxon>Lactobacillaceae</taxon>
        <taxon>Limosilactobacillus</taxon>
    </lineage>
</organism>
<dbReference type="Pfam" id="PF06738">
    <property type="entry name" value="ThrE"/>
    <property type="match status" value="1"/>
</dbReference>
<evidence type="ECO:0000256" key="5">
    <source>
        <dbReference type="ARBA" id="ARBA00023136"/>
    </source>
</evidence>
<comment type="subcellular location">
    <subcellularLocation>
        <location evidence="1">Cell membrane</location>
        <topology evidence="1">Multi-pass membrane protein</topology>
    </subcellularLocation>
</comment>
<reference evidence="10 14" key="3">
    <citation type="submission" date="2019-11" db="EMBL/GenBank/DDBJ databases">
        <title>Draft genome sequence of 12 host-associated Lactobacillus reuteri rodent strains.</title>
        <authorList>
            <person name="Zhang S."/>
            <person name="Ozcam M."/>
            <person name="Van Pijkeren J.P."/>
        </authorList>
    </citation>
    <scope>NUCLEOTIDE SEQUENCE [LARGE SCALE GENOMIC DNA]</scope>
    <source>
        <strain evidence="10 14">N4I</strain>
    </source>
</reference>
<feature type="domain" description="Threonine/serine exporter-like N-terminal" evidence="8">
    <location>
        <begin position="13"/>
        <end position="250"/>
    </location>
</feature>
<dbReference type="Proteomes" id="UP000460207">
    <property type="component" value="Unassembled WGS sequence"/>
</dbReference>
<evidence type="ECO:0000313" key="13">
    <source>
        <dbReference type="Proteomes" id="UP000276940"/>
    </source>
</evidence>
<dbReference type="Proteomes" id="UP000027731">
    <property type="component" value="Unassembled WGS sequence"/>
</dbReference>
<protein>
    <submittedName>
        <fullName evidence="9">Membrane protein</fullName>
    </submittedName>
    <submittedName>
        <fullName evidence="10">Threonine/serine exporter</fullName>
    </submittedName>
</protein>
<name>A0A073JQK2_LIMRT</name>
<dbReference type="PANTHER" id="PTHR34390:SF2">
    <property type="entry name" value="SUCCINATE TRANSPORTER SUBUNIT YJJP-RELATED"/>
    <property type="match status" value="1"/>
</dbReference>
<dbReference type="EMBL" id="PTLS01000022">
    <property type="protein sequence ID" value="RMX25743.1"/>
    <property type="molecule type" value="Genomic_DNA"/>
</dbReference>
<evidence type="ECO:0000256" key="7">
    <source>
        <dbReference type="SAM" id="Phobius"/>
    </source>
</evidence>
<feature type="transmembrane region" description="Helical" evidence="7">
    <location>
        <begin position="231"/>
        <end position="250"/>
    </location>
</feature>
<evidence type="ECO:0000256" key="2">
    <source>
        <dbReference type="ARBA" id="ARBA00022475"/>
    </source>
</evidence>
<gene>
    <name evidence="11" type="ORF">C5O77_03475</name>
    <name evidence="10" type="ORF">GIX76_00320</name>
    <name evidence="9" type="ORF">LR3_03330</name>
</gene>
<dbReference type="EMBL" id="JOSX01000011">
    <property type="protein sequence ID" value="KEK15897.1"/>
    <property type="molecule type" value="Genomic_DNA"/>
</dbReference>
<evidence type="ECO:0000256" key="1">
    <source>
        <dbReference type="ARBA" id="ARBA00004651"/>
    </source>
</evidence>
<proteinExistence type="inferred from homology"/>
<accession>A0A073JQK2</accession>
<dbReference type="GO" id="GO:0005886">
    <property type="term" value="C:plasma membrane"/>
    <property type="evidence" value="ECO:0007669"/>
    <property type="project" value="UniProtKB-SubCell"/>
</dbReference>